<accession>A0A169WC26</accession>
<dbReference type="Gramene" id="KZN01909">
    <property type="protein sequence ID" value="KZN01909"/>
    <property type="gene ID" value="DCAR_010663"/>
</dbReference>
<gene>
    <name evidence="2" type="ORF">DCAR_010663</name>
</gene>
<feature type="compositionally biased region" description="Basic and acidic residues" evidence="1">
    <location>
        <begin position="562"/>
        <end position="571"/>
    </location>
</feature>
<feature type="region of interest" description="Disordered" evidence="1">
    <location>
        <begin position="652"/>
        <end position="677"/>
    </location>
</feature>
<name>A0A169WC26_DAUCS</name>
<evidence type="ECO:0000256" key="1">
    <source>
        <dbReference type="SAM" id="MobiDB-lite"/>
    </source>
</evidence>
<feature type="compositionally biased region" description="Basic and acidic residues" evidence="1">
    <location>
        <begin position="539"/>
        <end position="550"/>
    </location>
</feature>
<proteinExistence type="predicted"/>
<dbReference type="KEGG" id="dcr:108213435"/>
<protein>
    <submittedName>
        <fullName evidence="2">Uncharacterized protein</fullName>
    </submittedName>
</protein>
<feature type="compositionally biased region" description="Polar residues" evidence="1">
    <location>
        <begin position="175"/>
        <end position="186"/>
    </location>
</feature>
<comment type="caution">
    <text evidence="2">The sequence shown here is derived from an EMBL/GenBank/DDBJ whole genome shotgun (WGS) entry which is preliminary data.</text>
</comment>
<feature type="region of interest" description="Disordered" evidence="1">
    <location>
        <begin position="324"/>
        <end position="353"/>
    </location>
</feature>
<dbReference type="EMBL" id="LNRQ01000003">
    <property type="protein sequence ID" value="KZN01909.1"/>
    <property type="molecule type" value="Genomic_DNA"/>
</dbReference>
<feature type="compositionally biased region" description="Basic and acidic residues" evidence="1">
    <location>
        <begin position="324"/>
        <end position="342"/>
    </location>
</feature>
<sequence>MYQKLLAHIMEDMPIKKRRFWKHFVSPPPQACSRTPKEANPFEADQVLKGTFPASQKSHSEFGIIHGSVAVTSADGPSEAGNARAAQAPDAVVTKGKTLASIEPESLVKKKSEDSKNLSVQVDSFTSLNDIHSGKNDLALGNSIPLKINRLHWDLNIMMDEWEKPNAENVNQQMGNTEDVTNNGIQNEKAASDPVSIPKLETPSSVLNETKGPDSKRTVLQVSSGLMKTEKTSDVFKTQDPAVVIDMNELNNNVHLDHSICTHTEQKNSTADIPVQHDKDMSRTPATGLCKLSSQSDTTEKSDSVSFGMPIEGKRTCYVDRMKNDGSADFKRNSGKDPRLTSEDLSSGCNNSNVSGNNTGHVVSMECMSNLQAGYDSPMEDGELRDPDAYSWKNNDVNFSETGQLENGVVSTNFKDAFENNFKNGHQFCDYQDDANAKGQDGEIDDNGSQTRGFRARKYRKLSSHDKSPYNGSIKRKSFALMQHQRKTENKGYEVDFPLTCHESRSINPHTYHNSKDRYHSRLRRVDSGPPARGSEMSLYDKKPFPDKFSNEIYRPSTRKRFPADRDDSYENYRGSPFPRGKNKRKKNKKSGMQRGIIAPKEKEGYNERFPEKFSSSRDHKSSTNFVHDVHMNRLYRKSQSESSLCSATHVLNGQDRRPSDRVSRHSQWQENNQVEFSRRLKPDDNLRSLAMQGVKSLVVTNDRK</sequence>
<feature type="compositionally biased region" description="Basic residues" evidence="1">
    <location>
        <begin position="581"/>
        <end position="592"/>
    </location>
</feature>
<feature type="compositionally biased region" description="Polar residues" evidence="1">
    <location>
        <begin position="666"/>
        <end position="676"/>
    </location>
</feature>
<feature type="region of interest" description="Disordered" evidence="1">
    <location>
        <begin position="524"/>
        <end position="599"/>
    </location>
</feature>
<reference evidence="2" key="1">
    <citation type="journal article" date="2016" name="Nat. Genet.">
        <title>A high-quality carrot genome assembly provides new insights into carotenoid accumulation and asterid genome evolution.</title>
        <authorList>
            <person name="Iorizzo M."/>
            <person name="Ellison S."/>
            <person name="Senalik D."/>
            <person name="Zeng P."/>
            <person name="Satapoomin P."/>
            <person name="Huang J."/>
            <person name="Bowman M."/>
            <person name="Iovene M."/>
            <person name="Sanseverino W."/>
            <person name="Cavagnaro P."/>
            <person name="Yildiz M."/>
            <person name="Macko-Podgorni A."/>
            <person name="Moranska E."/>
            <person name="Grzebelus E."/>
            <person name="Grzebelus D."/>
            <person name="Ashrafi H."/>
            <person name="Zheng Z."/>
            <person name="Cheng S."/>
            <person name="Spooner D."/>
            <person name="Van Deynze A."/>
            <person name="Simon P."/>
        </authorList>
    </citation>
    <scope>NUCLEOTIDE SEQUENCE [LARGE SCALE GENOMIC DNA]</scope>
    <source>
        <tissue evidence="2">Leaf</tissue>
    </source>
</reference>
<feature type="compositionally biased region" description="Basic and acidic residues" evidence="1">
    <location>
        <begin position="655"/>
        <end position="664"/>
    </location>
</feature>
<feature type="region of interest" description="Disordered" evidence="1">
    <location>
        <begin position="276"/>
        <end position="307"/>
    </location>
</feature>
<dbReference type="PANTHER" id="PTHR34536">
    <property type="entry name" value="DENTIN SIALOPHOSPHOPROTEIN-LIKE PROTEIN"/>
    <property type="match status" value="1"/>
</dbReference>
<dbReference type="PANTHER" id="PTHR34536:SF6">
    <property type="entry name" value="DENTIN SIALOPHOSPHOPROTEIN-LIKE PROTEIN"/>
    <property type="match status" value="1"/>
</dbReference>
<feature type="region of interest" description="Disordered" evidence="1">
    <location>
        <begin position="175"/>
        <end position="217"/>
    </location>
</feature>
<dbReference type="AlphaFoldDB" id="A0A169WC26"/>
<evidence type="ECO:0000313" key="2">
    <source>
        <dbReference type="EMBL" id="KZN01909.1"/>
    </source>
</evidence>
<organism evidence="2">
    <name type="scientific">Daucus carota subsp. sativus</name>
    <name type="common">Carrot</name>
    <dbReference type="NCBI Taxonomy" id="79200"/>
    <lineage>
        <taxon>Eukaryota</taxon>
        <taxon>Viridiplantae</taxon>
        <taxon>Streptophyta</taxon>
        <taxon>Embryophyta</taxon>
        <taxon>Tracheophyta</taxon>
        <taxon>Spermatophyta</taxon>
        <taxon>Magnoliopsida</taxon>
        <taxon>eudicotyledons</taxon>
        <taxon>Gunneridae</taxon>
        <taxon>Pentapetalae</taxon>
        <taxon>asterids</taxon>
        <taxon>campanulids</taxon>
        <taxon>Apiales</taxon>
        <taxon>Apiaceae</taxon>
        <taxon>Apioideae</taxon>
        <taxon>Scandiceae</taxon>
        <taxon>Daucinae</taxon>
        <taxon>Daucus</taxon>
        <taxon>Daucus sect. Daucus</taxon>
    </lineage>
</organism>